<evidence type="ECO:0000313" key="2">
    <source>
        <dbReference type="WBParaSite" id="ALUE_0000532401-mRNA-1"/>
    </source>
</evidence>
<dbReference type="Proteomes" id="UP000036681">
    <property type="component" value="Unplaced"/>
</dbReference>
<keyword evidence="1" id="KW-1185">Reference proteome</keyword>
<sequence length="82" mass="9098">MTVGVDGLKISLCPILRDTPLVASRQQLGEIYATFMRRGFVNVVVEVVEVTSESSLSSHVFDTVDEKNIHGLGRPKPIKMQR</sequence>
<organism evidence="1 2">
    <name type="scientific">Ascaris lumbricoides</name>
    <name type="common">Giant roundworm</name>
    <dbReference type="NCBI Taxonomy" id="6252"/>
    <lineage>
        <taxon>Eukaryota</taxon>
        <taxon>Metazoa</taxon>
        <taxon>Ecdysozoa</taxon>
        <taxon>Nematoda</taxon>
        <taxon>Chromadorea</taxon>
        <taxon>Rhabditida</taxon>
        <taxon>Spirurina</taxon>
        <taxon>Ascaridomorpha</taxon>
        <taxon>Ascaridoidea</taxon>
        <taxon>Ascarididae</taxon>
        <taxon>Ascaris</taxon>
    </lineage>
</organism>
<dbReference type="AlphaFoldDB" id="A0A0M3HSA6"/>
<accession>A0A0M3HSA6</accession>
<proteinExistence type="predicted"/>
<dbReference type="WBParaSite" id="ALUE_0000532401-mRNA-1">
    <property type="protein sequence ID" value="ALUE_0000532401-mRNA-1"/>
    <property type="gene ID" value="ALUE_0000532401"/>
</dbReference>
<evidence type="ECO:0000313" key="1">
    <source>
        <dbReference type="Proteomes" id="UP000036681"/>
    </source>
</evidence>
<protein>
    <submittedName>
        <fullName evidence="2">NDK domain-containing protein</fullName>
    </submittedName>
</protein>
<reference evidence="2" key="1">
    <citation type="submission" date="2017-02" db="UniProtKB">
        <authorList>
            <consortium name="WormBaseParasite"/>
        </authorList>
    </citation>
    <scope>IDENTIFICATION</scope>
</reference>
<name>A0A0M3HSA6_ASCLU</name>